<name>A0A9R0IBV6_SPIOL</name>
<dbReference type="GO" id="GO:0047672">
    <property type="term" value="F:anthranilate N-benzoyltransferase activity"/>
    <property type="evidence" value="ECO:0007669"/>
    <property type="project" value="UniProtKB-EC"/>
</dbReference>
<sequence length="438" mass="48619">MGIAACDGKFELEIKKDEPTRVQPVEETEKGTYFLCNTDQAMACIMRTIHLYKSPEKGNADAAKVVRESLSKALVHFYPLAGRLTISPEGKLIVDCTGEGPIFVEAEANCSVLELVGIASADPIVLKNLVYEVPGATNIIETPIFTVQVTNFKCGAFAVGMAINHCMVDGISAMEFIKSWGEIARGLPLSVPPSLDRTILKTRDPPKNEFLLLQKAFVEIEDISNTHELYEEEEMMYRVFPFNIEKLQRLKEKALEGGVLTKCCTTFEALTALVWRARCKSLRMHHDQQTKLLFAVDVRAKLNPQLPKGYFGNGIVWAIALCKAGDLLESPFSHTVELVQGAVKLVTDSYVRSSIDYVDMTSVRPSLNGTILITDWSRLAFHSSNFGWGAPIYTGPVGFAGKEVVLFLPSVEDRRSINVNLRMPASTMKVFEEEIMQI</sequence>
<dbReference type="GO" id="GO:0009813">
    <property type="term" value="P:flavonoid biosynthetic process"/>
    <property type="evidence" value="ECO:0007669"/>
    <property type="project" value="UniProtKB-KW"/>
</dbReference>
<dbReference type="GO" id="GO:0016747">
    <property type="term" value="F:acyltransferase activity, transferring groups other than amino-acyl groups"/>
    <property type="evidence" value="ECO:0000318"/>
    <property type="project" value="GO_Central"/>
</dbReference>
<dbReference type="Pfam" id="PF02458">
    <property type="entry name" value="Transferase"/>
    <property type="match status" value="1"/>
</dbReference>
<protein>
    <submittedName>
        <fullName evidence="4">Omega-hydroxypalmitate O-feruloyl transferase-like</fullName>
    </submittedName>
</protein>
<dbReference type="PANTHER" id="PTHR31642:SF310">
    <property type="entry name" value="FATTY ALCOHOL:CAFFEOYL-COA ACYLTRANSFERASE"/>
    <property type="match status" value="1"/>
</dbReference>
<keyword evidence="3" id="KW-1185">Reference proteome</keyword>
<reference evidence="4" key="2">
    <citation type="submission" date="2025-08" db="UniProtKB">
        <authorList>
            <consortium name="RefSeq"/>
        </authorList>
    </citation>
    <scope>IDENTIFICATION</scope>
    <source>
        <tissue evidence="4">Leaf</tissue>
    </source>
</reference>
<evidence type="ECO:0000313" key="4">
    <source>
        <dbReference type="RefSeq" id="XP_021846198.2"/>
    </source>
</evidence>
<dbReference type="Proteomes" id="UP000813463">
    <property type="component" value="Chromosome 5"/>
</dbReference>
<dbReference type="KEGG" id="soe:110785997"/>
<dbReference type="RefSeq" id="XP_021846198.2">
    <property type="nucleotide sequence ID" value="XM_021990506.2"/>
</dbReference>
<dbReference type="GeneID" id="110785997"/>
<keyword evidence="2" id="KW-0808">Transferase</keyword>
<evidence type="ECO:0000313" key="3">
    <source>
        <dbReference type="Proteomes" id="UP000813463"/>
    </source>
</evidence>
<evidence type="ECO:0000256" key="2">
    <source>
        <dbReference type="ARBA" id="ARBA00022679"/>
    </source>
</evidence>
<proteinExistence type="inferred from homology"/>
<dbReference type="InterPro" id="IPR023213">
    <property type="entry name" value="CAT-like_dom_sf"/>
</dbReference>
<evidence type="ECO:0000256" key="1">
    <source>
        <dbReference type="ARBA" id="ARBA00009861"/>
    </source>
</evidence>
<gene>
    <name evidence="4" type="primary">LOC110785997</name>
</gene>
<dbReference type="Gene3D" id="3.30.559.10">
    <property type="entry name" value="Chloramphenicol acetyltransferase-like domain"/>
    <property type="match status" value="2"/>
</dbReference>
<dbReference type="PANTHER" id="PTHR31642">
    <property type="entry name" value="TRICHOTHECENE 3-O-ACETYLTRANSFERASE"/>
    <property type="match status" value="1"/>
</dbReference>
<reference evidence="3" key="1">
    <citation type="journal article" date="2021" name="Nat. Commun.">
        <title>Genomic analyses provide insights into spinach domestication and the genetic basis of agronomic traits.</title>
        <authorList>
            <person name="Cai X."/>
            <person name="Sun X."/>
            <person name="Xu C."/>
            <person name="Sun H."/>
            <person name="Wang X."/>
            <person name="Ge C."/>
            <person name="Zhang Z."/>
            <person name="Wang Q."/>
            <person name="Fei Z."/>
            <person name="Jiao C."/>
            <person name="Wang Q."/>
        </authorList>
    </citation>
    <scope>NUCLEOTIDE SEQUENCE [LARGE SCALE GENOMIC DNA]</scope>
    <source>
        <strain evidence="3">cv. Varoflay</strain>
    </source>
</reference>
<organism evidence="3 4">
    <name type="scientific">Spinacia oleracea</name>
    <name type="common">Spinach</name>
    <dbReference type="NCBI Taxonomy" id="3562"/>
    <lineage>
        <taxon>Eukaryota</taxon>
        <taxon>Viridiplantae</taxon>
        <taxon>Streptophyta</taxon>
        <taxon>Embryophyta</taxon>
        <taxon>Tracheophyta</taxon>
        <taxon>Spermatophyta</taxon>
        <taxon>Magnoliopsida</taxon>
        <taxon>eudicotyledons</taxon>
        <taxon>Gunneridae</taxon>
        <taxon>Pentapetalae</taxon>
        <taxon>Caryophyllales</taxon>
        <taxon>Chenopodiaceae</taxon>
        <taxon>Chenopodioideae</taxon>
        <taxon>Anserineae</taxon>
        <taxon>Spinacia</taxon>
    </lineage>
</organism>
<comment type="similarity">
    <text evidence="1">Belongs to the plant acyltransferase family.</text>
</comment>
<dbReference type="InterPro" id="IPR050317">
    <property type="entry name" value="Plant_Fungal_Acyltransferase"/>
</dbReference>
<dbReference type="AlphaFoldDB" id="A0A9R0IBV6"/>
<accession>A0A9R0IBV6</accession>